<evidence type="ECO:0000256" key="1">
    <source>
        <dbReference type="SAM" id="MobiDB-lite"/>
    </source>
</evidence>
<feature type="region of interest" description="Disordered" evidence="1">
    <location>
        <begin position="1"/>
        <end position="75"/>
    </location>
</feature>
<dbReference type="PANTHER" id="PTHR47280:SF1">
    <property type="entry name" value="PHEOPHYTINASE, CHLOROPLASTIC"/>
    <property type="match status" value="1"/>
</dbReference>
<feature type="compositionally biased region" description="Basic and acidic residues" evidence="1">
    <location>
        <begin position="1"/>
        <end position="25"/>
    </location>
</feature>
<evidence type="ECO:0000259" key="2">
    <source>
        <dbReference type="Pfam" id="PF00561"/>
    </source>
</evidence>
<dbReference type="InterPro" id="IPR000073">
    <property type="entry name" value="AB_hydrolase_1"/>
</dbReference>
<comment type="caution">
    <text evidence="3">The sequence shown here is derived from an EMBL/GenBank/DDBJ whole genome shotgun (WGS) entry which is preliminary data.</text>
</comment>
<evidence type="ECO:0000313" key="4">
    <source>
        <dbReference type="Proteomes" id="UP001412067"/>
    </source>
</evidence>
<dbReference type="Pfam" id="PF00561">
    <property type="entry name" value="Abhydrolase_1"/>
    <property type="match status" value="1"/>
</dbReference>
<proteinExistence type="predicted"/>
<feature type="domain" description="AB hydrolase-1" evidence="2">
    <location>
        <begin position="81"/>
        <end position="122"/>
    </location>
</feature>
<gene>
    <name evidence="3" type="ORF">KSP40_PGU009768</name>
</gene>
<reference evidence="3 4" key="1">
    <citation type="journal article" date="2022" name="Nat. Plants">
        <title>Genomes of leafy and leafless Platanthera orchids illuminate the evolution of mycoheterotrophy.</title>
        <authorList>
            <person name="Li M.H."/>
            <person name="Liu K.W."/>
            <person name="Li Z."/>
            <person name="Lu H.C."/>
            <person name="Ye Q.L."/>
            <person name="Zhang D."/>
            <person name="Wang J.Y."/>
            <person name="Li Y.F."/>
            <person name="Zhong Z.M."/>
            <person name="Liu X."/>
            <person name="Yu X."/>
            <person name="Liu D.K."/>
            <person name="Tu X.D."/>
            <person name="Liu B."/>
            <person name="Hao Y."/>
            <person name="Liao X.Y."/>
            <person name="Jiang Y.T."/>
            <person name="Sun W.H."/>
            <person name="Chen J."/>
            <person name="Chen Y.Q."/>
            <person name="Ai Y."/>
            <person name="Zhai J.W."/>
            <person name="Wu S.S."/>
            <person name="Zhou Z."/>
            <person name="Hsiao Y.Y."/>
            <person name="Wu W.L."/>
            <person name="Chen Y.Y."/>
            <person name="Lin Y.F."/>
            <person name="Hsu J.L."/>
            <person name="Li C.Y."/>
            <person name="Wang Z.W."/>
            <person name="Zhao X."/>
            <person name="Zhong W.Y."/>
            <person name="Ma X.K."/>
            <person name="Ma L."/>
            <person name="Huang J."/>
            <person name="Chen G.Z."/>
            <person name="Huang M.Z."/>
            <person name="Huang L."/>
            <person name="Peng D.H."/>
            <person name="Luo Y.B."/>
            <person name="Zou S.Q."/>
            <person name="Chen S.P."/>
            <person name="Lan S."/>
            <person name="Tsai W.C."/>
            <person name="Van de Peer Y."/>
            <person name="Liu Z.J."/>
        </authorList>
    </citation>
    <scope>NUCLEOTIDE SEQUENCE [LARGE SCALE GENOMIC DNA]</scope>
    <source>
        <strain evidence="3">Lor288</strain>
    </source>
</reference>
<dbReference type="SUPFAM" id="SSF53474">
    <property type="entry name" value="alpha/beta-Hydrolases"/>
    <property type="match status" value="1"/>
</dbReference>
<evidence type="ECO:0000313" key="3">
    <source>
        <dbReference type="EMBL" id="KAK8950213.1"/>
    </source>
</evidence>
<name>A0ABR2LUW8_9ASPA</name>
<dbReference type="PANTHER" id="PTHR47280">
    <property type="entry name" value="PHEOPHYTINASE, CHLOROPLASTIC"/>
    <property type="match status" value="1"/>
</dbReference>
<dbReference type="Proteomes" id="UP001412067">
    <property type="component" value="Unassembled WGS sequence"/>
</dbReference>
<organism evidence="3 4">
    <name type="scientific">Platanthera guangdongensis</name>
    <dbReference type="NCBI Taxonomy" id="2320717"/>
    <lineage>
        <taxon>Eukaryota</taxon>
        <taxon>Viridiplantae</taxon>
        <taxon>Streptophyta</taxon>
        <taxon>Embryophyta</taxon>
        <taxon>Tracheophyta</taxon>
        <taxon>Spermatophyta</taxon>
        <taxon>Magnoliopsida</taxon>
        <taxon>Liliopsida</taxon>
        <taxon>Asparagales</taxon>
        <taxon>Orchidaceae</taxon>
        <taxon>Orchidoideae</taxon>
        <taxon>Orchideae</taxon>
        <taxon>Orchidinae</taxon>
        <taxon>Platanthera</taxon>
    </lineage>
</organism>
<dbReference type="InterPro" id="IPR044211">
    <property type="entry name" value="PPH_chloroplastic"/>
</dbReference>
<sequence>MKKKRSGVEEADRSGAAGEKAESQKKSRGRSRGSRADGSVVAGEKSESRKKRRGARVETAGQDQDQRDGEGSRSVQTRVIGEPVYVVGNSLGGFVALYFAACNPGLVKGVTLLNATPFWGFLPNPIRSPRWQKISEPRNIEEILKQVYADHSTKIDGVFSRIVEITQHPDPAAAASFTSIMFAPRSQLSFEEALIRARRSNLLGCGHLAKTPCLHRAMSHIKVWRSCVFDS</sequence>
<keyword evidence="4" id="KW-1185">Reference proteome</keyword>
<dbReference type="EMBL" id="JBBWWR010000015">
    <property type="protein sequence ID" value="KAK8950213.1"/>
    <property type="molecule type" value="Genomic_DNA"/>
</dbReference>
<protein>
    <recommendedName>
        <fullName evidence="2">AB hydrolase-1 domain-containing protein</fullName>
    </recommendedName>
</protein>
<accession>A0ABR2LUW8</accession>
<dbReference type="InterPro" id="IPR029058">
    <property type="entry name" value="AB_hydrolase_fold"/>
</dbReference>
<dbReference type="Gene3D" id="3.40.50.1820">
    <property type="entry name" value="alpha/beta hydrolase"/>
    <property type="match status" value="1"/>
</dbReference>